<evidence type="ECO:0000256" key="2">
    <source>
        <dbReference type="SAM" id="MobiDB-lite"/>
    </source>
</evidence>
<feature type="region of interest" description="Disordered" evidence="2">
    <location>
        <begin position="555"/>
        <end position="664"/>
    </location>
</feature>
<name>A0AAX4JXY0_9TREE</name>
<feature type="compositionally biased region" description="Polar residues" evidence="2">
    <location>
        <begin position="565"/>
        <end position="579"/>
    </location>
</feature>
<feature type="compositionally biased region" description="Pro residues" evidence="2">
    <location>
        <begin position="283"/>
        <end position="293"/>
    </location>
</feature>
<keyword evidence="1" id="KW-0479">Metal-binding</keyword>
<gene>
    <name evidence="4" type="ORF">L201_005130</name>
</gene>
<dbReference type="CDD" id="cd00202">
    <property type="entry name" value="ZnF_GATA"/>
    <property type="match status" value="1"/>
</dbReference>
<evidence type="ECO:0000259" key="3">
    <source>
        <dbReference type="PROSITE" id="PS50114"/>
    </source>
</evidence>
<feature type="compositionally biased region" description="Polar residues" evidence="2">
    <location>
        <begin position="227"/>
        <end position="280"/>
    </location>
</feature>
<dbReference type="RefSeq" id="XP_066076960.1">
    <property type="nucleotide sequence ID" value="XM_066220863.1"/>
</dbReference>
<feature type="compositionally biased region" description="Pro residues" evidence="2">
    <location>
        <begin position="382"/>
        <end position="396"/>
    </location>
</feature>
<evidence type="ECO:0000256" key="1">
    <source>
        <dbReference type="PROSITE-ProRule" id="PRU00094"/>
    </source>
</evidence>
<dbReference type="InterPro" id="IPR000679">
    <property type="entry name" value="Znf_GATA"/>
</dbReference>
<dbReference type="Proteomes" id="UP001355207">
    <property type="component" value="Chromosome 6"/>
</dbReference>
<accession>A0AAX4JXY0</accession>
<evidence type="ECO:0000313" key="4">
    <source>
        <dbReference type="EMBL" id="WWC90197.1"/>
    </source>
</evidence>
<feature type="compositionally biased region" description="Low complexity" evidence="2">
    <location>
        <begin position="215"/>
        <end position="225"/>
    </location>
</feature>
<feature type="compositionally biased region" description="Polar residues" evidence="2">
    <location>
        <begin position="447"/>
        <end position="458"/>
    </location>
</feature>
<dbReference type="AlphaFoldDB" id="A0AAX4JXY0"/>
<feature type="region of interest" description="Disordered" evidence="2">
    <location>
        <begin position="445"/>
        <end position="507"/>
    </location>
</feature>
<feature type="domain" description="GATA-type" evidence="3">
    <location>
        <begin position="514"/>
        <end position="554"/>
    </location>
</feature>
<sequence>MPPSPGKIHSLPVKVLYSIDTSSQSYLTVLHDRQDVYVHPGSPIHASNGGEGPIGSCTLKTVARGICFASPECIPNSTSLDFSVYNLDPSIHRPSAARAFPSSPNGPSSPSTGIDSWTGKGFLSWVLSESGSGSTLIKGRLVREYEFSSTHFAPQGGLEGLMALANSNNSLNPEDQDGKGWGLEVGISLRQLNPDGKVEFQNRREFEDMLQKGKSTSISSAQASSPLRPNTGSTPARSSPLVNGITRYNNSNHRSEGGNRTPNINSTPQQPGPSASSTATVRPPIPIAQPSPIPVGNHQSQNGQSSRPSSSLSQRPSSTTMPPSSLPALPSSSNMPSSRPSSSIGDSRQSAPPPQQPIANKAEASTSQSQAGPSIQRNRQVTPPPIPRSKSPPPSTPSRSKLHALLRADGMMSPELARHLASNPVLRNLLKAVPTNSTSFAALRNMTGINKSPSSNVESKNKTKKSLRNGNNGVGSDDKDKDNEDDSPEATTPTPSHPPLPTPGRITRNMQDGCCNCGTLTSSCWRTKKMKDGTPRKVCDDCGLYFNEHKRMRPPELWSQPYKPGSSSTLPQHSTNIPTDTKRKHAHDINDGPASGLRSSPRLNRTNSDKETHTIHNTQSHQHQHTHQFTSTIPESPSRKRQKTKAPPPPSPRRATRASTRAGESNIDFGAEVFGFSPTNSTTSNSNANSLFSTSPAIPVNQNQQQEMQSFGNALSNMNHNTSTSNNNEELDLTAFLATFENSIINDNNSSTNENGILSTTTNNNNSQIDSNSNENENFSLDNLFNGLNDGMSIELSQEMQDLLNGWETQLSDPNYLGNLDLSVLGSSNNNGLEGSSSTSDYTTG</sequence>
<dbReference type="InterPro" id="IPR013088">
    <property type="entry name" value="Znf_NHR/GATA"/>
</dbReference>
<dbReference type="SMART" id="SM00401">
    <property type="entry name" value="ZnF_GATA"/>
    <property type="match status" value="1"/>
</dbReference>
<organism evidence="4 5">
    <name type="scientific">Kwoniella dendrophila CBS 6074</name>
    <dbReference type="NCBI Taxonomy" id="1295534"/>
    <lineage>
        <taxon>Eukaryota</taxon>
        <taxon>Fungi</taxon>
        <taxon>Dikarya</taxon>
        <taxon>Basidiomycota</taxon>
        <taxon>Agaricomycotina</taxon>
        <taxon>Tremellomycetes</taxon>
        <taxon>Tremellales</taxon>
        <taxon>Cryptococcaceae</taxon>
        <taxon>Kwoniella</taxon>
    </lineage>
</organism>
<proteinExistence type="predicted"/>
<protein>
    <recommendedName>
        <fullName evidence="3">GATA-type domain-containing protein</fullName>
    </recommendedName>
</protein>
<dbReference type="GO" id="GO:0043565">
    <property type="term" value="F:sequence-specific DNA binding"/>
    <property type="evidence" value="ECO:0007669"/>
    <property type="project" value="InterPro"/>
</dbReference>
<feature type="compositionally biased region" description="Low complexity" evidence="2">
    <location>
        <begin position="615"/>
        <end position="633"/>
    </location>
</feature>
<dbReference type="EMBL" id="CP144103">
    <property type="protein sequence ID" value="WWC90197.1"/>
    <property type="molecule type" value="Genomic_DNA"/>
</dbReference>
<dbReference type="GO" id="GO:0006355">
    <property type="term" value="P:regulation of DNA-templated transcription"/>
    <property type="evidence" value="ECO:0007669"/>
    <property type="project" value="InterPro"/>
</dbReference>
<keyword evidence="5" id="KW-1185">Reference proteome</keyword>
<feature type="region of interest" description="Disordered" evidence="2">
    <location>
        <begin position="210"/>
        <end position="400"/>
    </location>
</feature>
<dbReference type="Gene3D" id="3.30.50.10">
    <property type="entry name" value="Erythroid Transcription Factor GATA-1, subunit A"/>
    <property type="match status" value="1"/>
</dbReference>
<dbReference type="PROSITE" id="PS50114">
    <property type="entry name" value="GATA_ZN_FINGER_2"/>
    <property type="match status" value="1"/>
</dbReference>
<keyword evidence="1" id="KW-0862">Zinc</keyword>
<dbReference type="SUPFAM" id="SSF57716">
    <property type="entry name" value="Glucocorticoid receptor-like (DNA-binding domain)"/>
    <property type="match status" value="1"/>
</dbReference>
<feature type="compositionally biased region" description="Low complexity" evidence="2">
    <location>
        <begin position="299"/>
        <end position="343"/>
    </location>
</feature>
<reference evidence="4 5" key="1">
    <citation type="submission" date="2024-01" db="EMBL/GenBank/DDBJ databases">
        <title>Comparative genomics of Cryptococcus and Kwoniella reveals pathogenesis evolution and contrasting modes of karyotype evolution via chromosome fusion or intercentromeric recombination.</title>
        <authorList>
            <person name="Coelho M.A."/>
            <person name="David-Palma M."/>
            <person name="Shea T."/>
            <person name="Bowers K."/>
            <person name="McGinley-Smith S."/>
            <person name="Mohammad A.W."/>
            <person name="Gnirke A."/>
            <person name="Yurkov A.M."/>
            <person name="Nowrousian M."/>
            <person name="Sun S."/>
            <person name="Cuomo C.A."/>
            <person name="Heitman J."/>
        </authorList>
    </citation>
    <scope>NUCLEOTIDE SEQUENCE [LARGE SCALE GENOMIC DNA]</scope>
    <source>
        <strain evidence="4 5">CBS 6074</strain>
    </source>
</reference>
<feature type="compositionally biased region" description="Polar residues" evidence="2">
    <location>
        <begin position="363"/>
        <end position="381"/>
    </location>
</feature>
<dbReference type="GO" id="GO:0008270">
    <property type="term" value="F:zinc ion binding"/>
    <property type="evidence" value="ECO:0007669"/>
    <property type="project" value="UniProtKB-KW"/>
</dbReference>
<feature type="compositionally biased region" description="Polar residues" evidence="2">
    <location>
        <begin position="597"/>
        <end position="606"/>
    </location>
</feature>
<keyword evidence="1" id="KW-0863">Zinc-finger</keyword>
<evidence type="ECO:0000313" key="5">
    <source>
        <dbReference type="Proteomes" id="UP001355207"/>
    </source>
</evidence>
<dbReference type="GeneID" id="91095800"/>